<name>A0A919CZU7_9ACTN</name>
<reference evidence="2" key="1">
    <citation type="journal article" date="2014" name="Int. J. Syst. Evol. Microbiol.">
        <title>Complete genome sequence of Corynebacterium casei LMG S-19264T (=DSM 44701T), isolated from a smear-ripened cheese.</title>
        <authorList>
            <consortium name="US DOE Joint Genome Institute (JGI-PGF)"/>
            <person name="Walter F."/>
            <person name="Albersmeier A."/>
            <person name="Kalinowski J."/>
            <person name="Ruckert C."/>
        </authorList>
    </citation>
    <scope>NUCLEOTIDE SEQUENCE</scope>
    <source>
        <strain evidence="2">JCM 4654</strain>
    </source>
</reference>
<keyword evidence="3" id="KW-1185">Reference proteome</keyword>
<evidence type="ECO:0000313" key="2">
    <source>
        <dbReference type="EMBL" id="GHD95234.1"/>
    </source>
</evidence>
<accession>A0A919CZU7</accession>
<feature type="compositionally biased region" description="Low complexity" evidence="1">
    <location>
        <begin position="18"/>
        <end position="39"/>
    </location>
</feature>
<sequence>MGVCLRDVVGVERPTGFPSRNAGNRARPAGNRARSPGARLDARARGTREVPHEL</sequence>
<feature type="region of interest" description="Disordered" evidence="1">
    <location>
        <begin position="13"/>
        <end position="54"/>
    </location>
</feature>
<protein>
    <submittedName>
        <fullName evidence="2">Uncharacterized protein</fullName>
    </submittedName>
</protein>
<evidence type="ECO:0000256" key="1">
    <source>
        <dbReference type="SAM" id="MobiDB-lite"/>
    </source>
</evidence>
<reference evidence="2" key="2">
    <citation type="submission" date="2020-09" db="EMBL/GenBank/DDBJ databases">
        <authorList>
            <person name="Sun Q."/>
            <person name="Ohkuma M."/>
        </authorList>
    </citation>
    <scope>NUCLEOTIDE SEQUENCE</scope>
    <source>
        <strain evidence="2">JCM 4654</strain>
    </source>
</reference>
<dbReference type="EMBL" id="BMVF01000021">
    <property type="protein sequence ID" value="GHD95234.1"/>
    <property type="molecule type" value="Genomic_DNA"/>
</dbReference>
<comment type="caution">
    <text evidence="2">The sequence shown here is derived from an EMBL/GenBank/DDBJ whole genome shotgun (WGS) entry which is preliminary data.</text>
</comment>
<gene>
    <name evidence="2" type="ORF">GCM10010508_59250</name>
</gene>
<evidence type="ECO:0000313" key="3">
    <source>
        <dbReference type="Proteomes" id="UP000608955"/>
    </source>
</evidence>
<feature type="compositionally biased region" description="Basic and acidic residues" evidence="1">
    <location>
        <begin position="40"/>
        <end position="54"/>
    </location>
</feature>
<dbReference type="AlphaFoldDB" id="A0A919CZU7"/>
<proteinExistence type="predicted"/>
<organism evidence="2 3">
    <name type="scientific">Streptomyces naganishii JCM 4654</name>
    <dbReference type="NCBI Taxonomy" id="1306179"/>
    <lineage>
        <taxon>Bacteria</taxon>
        <taxon>Bacillati</taxon>
        <taxon>Actinomycetota</taxon>
        <taxon>Actinomycetes</taxon>
        <taxon>Kitasatosporales</taxon>
        <taxon>Streptomycetaceae</taxon>
        <taxon>Streptomyces</taxon>
    </lineage>
</organism>
<dbReference type="Proteomes" id="UP000608955">
    <property type="component" value="Unassembled WGS sequence"/>
</dbReference>